<protein>
    <submittedName>
        <fullName evidence="2">Uncharacterized protein</fullName>
    </submittedName>
</protein>
<accession>H8GIM6</accession>
<feature type="region of interest" description="Disordered" evidence="1">
    <location>
        <begin position="1"/>
        <end position="29"/>
    </location>
</feature>
<reference evidence="2 3" key="1">
    <citation type="journal article" date="2013" name="Genome Announc.">
        <title>Genome Sequence of the Obligate Gammaproteobacterial Methanotroph Methylomicrobium album Strain BG8.</title>
        <authorList>
            <person name="Kits K.D."/>
            <person name="Kalyuzhnaya M.G."/>
            <person name="Klotz M.G."/>
            <person name="Jetten M.S."/>
            <person name="Op den Camp H.J."/>
            <person name="Vuilleumier S."/>
            <person name="Bringel F."/>
            <person name="Dispirito A.A."/>
            <person name="Murrell J.C."/>
            <person name="Bruce D."/>
            <person name="Cheng J.F."/>
            <person name="Copeland A."/>
            <person name="Goodwin L."/>
            <person name="Hauser L."/>
            <person name="Lajus A."/>
            <person name="Land M.L."/>
            <person name="Lapidus A."/>
            <person name="Lucas S."/>
            <person name="Medigue C."/>
            <person name="Pitluck S."/>
            <person name="Woyke T."/>
            <person name="Zeytun A."/>
            <person name="Stein L.Y."/>
        </authorList>
    </citation>
    <scope>NUCLEOTIDE SEQUENCE [LARGE SCALE GENOMIC DNA]</scope>
    <source>
        <strain evidence="2 3">BG8</strain>
    </source>
</reference>
<evidence type="ECO:0000313" key="2">
    <source>
        <dbReference type="EMBL" id="EIC29053.1"/>
    </source>
</evidence>
<evidence type="ECO:0000313" key="3">
    <source>
        <dbReference type="Proteomes" id="UP000005090"/>
    </source>
</evidence>
<name>H8GIM6_METAL</name>
<dbReference type="EMBL" id="CM001475">
    <property type="protein sequence ID" value="EIC29053.1"/>
    <property type="molecule type" value="Genomic_DNA"/>
</dbReference>
<dbReference type="AlphaFoldDB" id="H8GIM6"/>
<sequence length="29" mass="3567">MRGKRARQTLPRQFEDNMRERTDSRKTDS</sequence>
<dbReference type="Proteomes" id="UP000005090">
    <property type="component" value="Chromosome"/>
</dbReference>
<organism evidence="2 3">
    <name type="scientific">Methylomicrobium album BG8</name>
    <dbReference type="NCBI Taxonomy" id="686340"/>
    <lineage>
        <taxon>Bacteria</taxon>
        <taxon>Pseudomonadati</taxon>
        <taxon>Pseudomonadota</taxon>
        <taxon>Gammaproteobacteria</taxon>
        <taxon>Methylococcales</taxon>
        <taxon>Methylococcaceae</taxon>
        <taxon>Methylomicrobium</taxon>
    </lineage>
</organism>
<dbReference type="HOGENOM" id="CLU_3409654_0_0_6"/>
<proteinExistence type="predicted"/>
<gene>
    <name evidence="2" type="ORF">Metal_1252</name>
</gene>
<evidence type="ECO:0000256" key="1">
    <source>
        <dbReference type="SAM" id="MobiDB-lite"/>
    </source>
</evidence>
<keyword evidence="3" id="KW-1185">Reference proteome</keyword>
<dbReference type="STRING" id="686340.Metal_1252"/>
<feature type="compositionally biased region" description="Basic and acidic residues" evidence="1">
    <location>
        <begin position="13"/>
        <end position="29"/>
    </location>
</feature>